<accession>A0A1L0CQU3</accession>
<feature type="compositionally biased region" description="Basic and acidic residues" evidence="7">
    <location>
        <begin position="670"/>
        <end position="687"/>
    </location>
</feature>
<evidence type="ECO:0000313" key="9">
    <source>
        <dbReference type="Proteomes" id="UP000183365"/>
    </source>
</evidence>
<comment type="similarity">
    <text evidence="2">Belongs to the NOP9 family.</text>
</comment>
<sequence>MAKPRGRRLHRHEVDEEQFDVNVLQQQNYGSEINDEGQQVTPSSNGKDPNTFFGVLDTEELEYFKRQEATLSINTFETEEDKRNFIQNTIKEANKKELKLATSQICSKLMERLILECEETDFIKQIFKNTQGFFYNLSCQKYSSHVVETLLIKSAELVEKELLAQYDGPDSMEELMIGMIHEFEDHIDHLLTHQYGSHVLRVLLLIFASKFIPNTTETNSQLRSKKSKIARKMIQIKDTETFNKSYKTPSSFKVELKKILTNFYESLPLEDDQSKATEVLRELALNKVASPVMQLIIQIEGIYDKDRKFYGLIFNPSKELDSRDPKEESYVNFCINDSVGCHFLENCLINIKPVYRNRLFKLYLESKVEEFYKRAMFESDHQNGIFILKALIENCNLNDARKIFTLLVPLIEVPQIYQNEFSMDLVAKLLEFSGKNDNFMREKIMKKLLGDYNKNSDNNDKFMEDVLKLQGSTLGNRKDDWPTSEERRRALFMETLIKYDPKFLNILIDNLLYVEEHKLIDMCLHGCFSYVVEAALDVTKVEIIKRRQLLNIFSKYAVELSCNAFGSHIMDKLWFFSSKVMINKERIAQAMLEEEEKVKNSNYGKMVWKNWSLELYKRKMMDWKKKCKDLDTELFPDSKPLQQKPQKGGFNKAQGPKTTYNSFAPRREKRKYEQDKPEYDQNYKRSR</sequence>
<evidence type="ECO:0000313" key="8">
    <source>
        <dbReference type="EMBL" id="SGZ40881.1"/>
    </source>
</evidence>
<evidence type="ECO:0000256" key="3">
    <source>
        <dbReference type="ARBA" id="ARBA00016427"/>
    </source>
</evidence>
<gene>
    <name evidence="8" type="ORF">HGUI_03081</name>
</gene>
<name>A0A1L0CQU3_9ASCO</name>
<proteinExistence type="inferred from homology"/>
<dbReference type="GO" id="GO:0030686">
    <property type="term" value="C:90S preribosome"/>
    <property type="evidence" value="ECO:0007669"/>
    <property type="project" value="EnsemblFungi"/>
</dbReference>
<keyword evidence="9" id="KW-1185">Reference proteome</keyword>
<dbReference type="GO" id="GO:0003723">
    <property type="term" value="F:RNA binding"/>
    <property type="evidence" value="ECO:0007669"/>
    <property type="project" value="EnsemblFungi"/>
</dbReference>
<dbReference type="Proteomes" id="UP000183365">
    <property type="component" value="Unassembled WGS sequence"/>
</dbReference>
<dbReference type="PANTHER" id="PTHR13102:SF0">
    <property type="entry name" value="NUCLEOLAR PROTEIN 9"/>
    <property type="match status" value="1"/>
</dbReference>
<protein>
    <recommendedName>
        <fullName evidence="3">Nucleolar protein 9</fullName>
    </recommendedName>
    <alternativeName>
        <fullName evidence="5 6">Pumilio domain-containing protein NOP9</fullName>
    </alternativeName>
</protein>
<dbReference type="InterPro" id="IPR016024">
    <property type="entry name" value="ARM-type_fold"/>
</dbReference>
<dbReference type="VEuPathDB" id="FungiDB:HGUI_03081"/>
<organism evidence="8 9">
    <name type="scientific">Hanseniaspora guilliermondii</name>
    <dbReference type="NCBI Taxonomy" id="56406"/>
    <lineage>
        <taxon>Eukaryota</taxon>
        <taxon>Fungi</taxon>
        <taxon>Dikarya</taxon>
        <taxon>Ascomycota</taxon>
        <taxon>Saccharomycotina</taxon>
        <taxon>Saccharomycetes</taxon>
        <taxon>Saccharomycodales</taxon>
        <taxon>Saccharomycodaceae</taxon>
        <taxon>Hanseniaspora</taxon>
    </lineage>
</organism>
<comment type="subcellular location">
    <subcellularLocation>
        <location evidence="1">Nucleus</location>
        <location evidence="1">Nucleolus</location>
    </subcellularLocation>
</comment>
<dbReference type="InterPro" id="IPR011989">
    <property type="entry name" value="ARM-like"/>
</dbReference>
<evidence type="ECO:0000256" key="6">
    <source>
        <dbReference type="ARBA" id="ARBA00031929"/>
    </source>
</evidence>
<dbReference type="Gene3D" id="1.25.10.10">
    <property type="entry name" value="Leucine-rich Repeat Variant"/>
    <property type="match status" value="3"/>
</dbReference>
<reference evidence="9" key="1">
    <citation type="submission" date="2016-11" db="EMBL/GenBank/DDBJ databases">
        <authorList>
            <person name="Guldener U."/>
        </authorList>
    </citation>
    <scope>NUCLEOTIDE SEQUENCE [LARGE SCALE GENOMIC DNA]</scope>
</reference>
<dbReference type="PANTHER" id="PTHR13102">
    <property type="entry name" value="NUCLEOLAR PROTEIN 9"/>
    <property type="match status" value="1"/>
</dbReference>
<dbReference type="GO" id="GO:0000472">
    <property type="term" value="P:endonucleolytic cleavage to generate mature 5'-end of SSU-rRNA from (SSU-rRNA, 5.8S rRNA, LSU-rRNA)"/>
    <property type="evidence" value="ECO:0007669"/>
    <property type="project" value="EnsemblFungi"/>
</dbReference>
<keyword evidence="4" id="KW-0677">Repeat</keyword>
<dbReference type="SUPFAM" id="SSF48371">
    <property type="entry name" value="ARM repeat"/>
    <property type="match status" value="1"/>
</dbReference>
<dbReference type="OrthoDB" id="392571at2759"/>
<dbReference type="InterPro" id="IPR040000">
    <property type="entry name" value="NOP9"/>
</dbReference>
<evidence type="ECO:0000256" key="1">
    <source>
        <dbReference type="ARBA" id="ARBA00004604"/>
    </source>
</evidence>
<evidence type="ECO:0000256" key="5">
    <source>
        <dbReference type="ARBA" id="ARBA00030932"/>
    </source>
</evidence>
<evidence type="ECO:0000256" key="2">
    <source>
        <dbReference type="ARBA" id="ARBA00005301"/>
    </source>
</evidence>
<feature type="region of interest" description="Disordered" evidence="7">
    <location>
        <begin position="634"/>
        <end position="687"/>
    </location>
</feature>
<evidence type="ECO:0000256" key="7">
    <source>
        <dbReference type="SAM" id="MobiDB-lite"/>
    </source>
</evidence>
<dbReference type="AlphaFoldDB" id="A0A1L0CQU3"/>
<dbReference type="GO" id="GO:0000480">
    <property type="term" value="P:endonucleolytic cleavage in 5'-ETS of tricistronic rRNA transcript (SSU-rRNA, 5.8S rRNA, LSU-rRNA)"/>
    <property type="evidence" value="ECO:0007669"/>
    <property type="project" value="EnsemblFungi"/>
</dbReference>
<dbReference type="GO" id="GO:0000447">
    <property type="term" value="P:endonucleolytic cleavage in ITS1 to separate SSU-rRNA from 5.8S rRNA and LSU-rRNA from tricistronic rRNA transcript (SSU-rRNA, 5.8S rRNA, LSU-rRNA)"/>
    <property type="evidence" value="ECO:0007669"/>
    <property type="project" value="EnsemblFungi"/>
</dbReference>
<dbReference type="GO" id="GO:0032040">
    <property type="term" value="C:small-subunit processome"/>
    <property type="evidence" value="ECO:0007669"/>
    <property type="project" value="EnsemblFungi"/>
</dbReference>
<dbReference type="GO" id="GO:0000056">
    <property type="term" value="P:ribosomal small subunit export from nucleus"/>
    <property type="evidence" value="ECO:0007669"/>
    <property type="project" value="EnsemblFungi"/>
</dbReference>
<dbReference type="Pfam" id="PF22493">
    <property type="entry name" value="PUF_NOP9"/>
    <property type="match status" value="1"/>
</dbReference>
<evidence type="ECO:0000256" key="4">
    <source>
        <dbReference type="ARBA" id="ARBA00022737"/>
    </source>
</evidence>
<dbReference type="SMART" id="SM00025">
    <property type="entry name" value="Pumilio"/>
    <property type="match status" value="7"/>
</dbReference>
<dbReference type="GO" id="GO:0030688">
    <property type="term" value="C:preribosome, small subunit precursor"/>
    <property type="evidence" value="ECO:0007669"/>
    <property type="project" value="EnsemblFungi"/>
</dbReference>
<dbReference type="EMBL" id="FQNF01000068">
    <property type="protein sequence ID" value="SGZ40881.1"/>
    <property type="molecule type" value="Genomic_DNA"/>
</dbReference>
<dbReference type="InterPro" id="IPR001313">
    <property type="entry name" value="Pumilio_RNA-bd_rpt"/>
</dbReference>